<proteinExistence type="predicted"/>
<protein>
    <recommendedName>
        <fullName evidence="4">DUF4239 domain-containing protein</fullName>
    </recommendedName>
</protein>
<gene>
    <name evidence="2" type="ORF">ACFS25_14435</name>
</gene>
<evidence type="ECO:0000313" key="2">
    <source>
        <dbReference type="EMBL" id="MFD2934990.1"/>
    </source>
</evidence>
<feature type="transmembrane region" description="Helical" evidence="1">
    <location>
        <begin position="236"/>
        <end position="256"/>
    </location>
</feature>
<sequence>MQQPTNLPDQIHSVNDSGLFMIWLYNVPTWLFAFLTIAFFVVLALTGLFFIHRRINQGTFATLVDNGTVGWFFSGVTVLYGLLLGLLTVATWSNYTQATGLASQEAASIAVLYRNLAGYPLPQRVILQTQLQVYTQFIVQKSWPLQQRGFIHDGESEVLVRLQRQLMSFEPTTETTKIIHQEAIRTFNSLVELRRLRAESISGSVPGVIWYAVILGALLTLAFSYLFLVKDFWFHGLLVSLLAAVIGLLIFLIAALDHPYWGEVSVSAAAYQLVLDKVMHAALK</sequence>
<organism evidence="2 3">
    <name type="scientific">Spirosoma flavum</name>
    <dbReference type="NCBI Taxonomy" id="2048557"/>
    <lineage>
        <taxon>Bacteria</taxon>
        <taxon>Pseudomonadati</taxon>
        <taxon>Bacteroidota</taxon>
        <taxon>Cytophagia</taxon>
        <taxon>Cytophagales</taxon>
        <taxon>Cytophagaceae</taxon>
        <taxon>Spirosoma</taxon>
    </lineage>
</organism>
<name>A0ABW6AMF0_9BACT</name>
<feature type="transmembrane region" description="Helical" evidence="1">
    <location>
        <begin position="71"/>
        <end position="92"/>
    </location>
</feature>
<dbReference type="Pfam" id="PF14023">
    <property type="entry name" value="Bestrophin-like"/>
    <property type="match status" value="1"/>
</dbReference>
<keyword evidence="1" id="KW-1133">Transmembrane helix</keyword>
<dbReference type="Proteomes" id="UP001597512">
    <property type="component" value="Unassembled WGS sequence"/>
</dbReference>
<reference evidence="3" key="1">
    <citation type="journal article" date="2019" name="Int. J. Syst. Evol. Microbiol.">
        <title>The Global Catalogue of Microorganisms (GCM) 10K type strain sequencing project: providing services to taxonomists for standard genome sequencing and annotation.</title>
        <authorList>
            <consortium name="The Broad Institute Genomics Platform"/>
            <consortium name="The Broad Institute Genome Sequencing Center for Infectious Disease"/>
            <person name="Wu L."/>
            <person name="Ma J."/>
        </authorList>
    </citation>
    <scope>NUCLEOTIDE SEQUENCE [LARGE SCALE GENOMIC DNA]</scope>
    <source>
        <strain evidence="3">KCTC 52490</strain>
    </source>
</reference>
<keyword evidence="1" id="KW-0812">Transmembrane</keyword>
<comment type="caution">
    <text evidence="2">The sequence shown here is derived from an EMBL/GenBank/DDBJ whole genome shotgun (WGS) entry which is preliminary data.</text>
</comment>
<evidence type="ECO:0008006" key="4">
    <source>
        <dbReference type="Google" id="ProtNLM"/>
    </source>
</evidence>
<evidence type="ECO:0000313" key="3">
    <source>
        <dbReference type="Proteomes" id="UP001597512"/>
    </source>
</evidence>
<keyword evidence="1" id="KW-0472">Membrane</keyword>
<feature type="transmembrane region" description="Helical" evidence="1">
    <location>
        <begin position="208"/>
        <end position="229"/>
    </location>
</feature>
<dbReference type="RefSeq" id="WP_381502054.1">
    <property type="nucleotide sequence ID" value="NZ_JBHUOM010000008.1"/>
</dbReference>
<accession>A0ABW6AMF0</accession>
<feature type="transmembrane region" description="Helical" evidence="1">
    <location>
        <begin position="30"/>
        <end position="51"/>
    </location>
</feature>
<keyword evidence="3" id="KW-1185">Reference proteome</keyword>
<evidence type="ECO:0000256" key="1">
    <source>
        <dbReference type="SAM" id="Phobius"/>
    </source>
</evidence>
<dbReference type="InterPro" id="IPR025333">
    <property type="entry name" value="DUF4239"/>
</dbReference>
<dbReference type="EMBL" id="JBHUOM010000008">
    <property type="protein sequence ID" value="MFD2934990.1"/>
    <property type="molecule type" value="Genomic_DNA"/>
</dbReference>